<feature type="region of interest" description="Disordered" evidence="1">
    <location>
        <begin position="1"/>
        <end position="95"/>
    </location>
</feature>
<organism evidence="2 3">
    <name type="scientific">Polysphondylium violaceum</name>
    <dbReference type="NCBI Taxonomy" id="133409"/>
    <lineage>
        <taxon>Eukaryota</taxon>
        <taxon>Amoebozoa</taxon>
        <taxon>Evosea</taxon>
        <taxon>Eumycetozoa</taxon>
        <taxon>Dictyostelia</taxon>
        <taxon>Dictyosteliales</taxon>
        <taxon>Dictyosteliaceae</taxon>
        <taxon>Polysphondylium</taxon>
    </lineage>
</organism>
<protein>
    <submittedName>
        <fullName evidence="2">Uncharacterized protein</fullName>
    </submittedName>
</protein>
<dbReference type="Proteomes" id="UP000695562">
    <property type="component" value="Unassembled WGS sequence"/>
</dbReference>
<gene>
    <name evidence="2" type="ORF">CYY_001366</name>
</gene>
<evidence type="ECO:0000256" key="1">
    <source>
        <dbReference type="SAM" id="MobiDB-lite"/>
    </source>
</evidence>
<evidence type="ECO:0000313" key="2">
    <source>
        <dbReference type="EMBL" id="KAF2077363.1"/>
    </source>
</evidence>
<accession>A0A8J4Q006</accession>
<dbReference type="AlphaFoldDB" id="A0A8J4Q006"/>
<reference evidence="2" key="1">
    <citation type="submission" date="2020-01" db="EMBL/GenBank/DDBJ databases">
        <title>Development of genomics and gene disruption for Polysphondylium violaceum indicates a role for the polyketide synthase stlB in stalk morphogenesis.</title>
        <authorList>
            <person name="Narita B."/>
            <person name="Kawabe Y."/>
            <person name="Kin K."/>
            <person name="Saito T."/>
            <person name="Gibbs R."/>
            <person name="Kuspa A."/>
            <person name="Muzny D."/>
            <person name="Queller D."/>
            <person name="Richards S."/>
            <person name="Strassman J."/>
            <person name="Sucgang R."/>
            <person name="Worley K."/>
            <person name="Schaap P."/>
        </authorList>
    </citation>
    <scope>NUCLEOTIDE SEQUENCE</scope>
    <source>
        <strain evidence="2">QSvi11</strain>
    </source>
</reference>
<dbReference type="EMBL" id="AJWJ01000031">
    <property type="protein sequence ID" value="KAF2077363.1"/>
    <property type="molecule type" value="Genomic_DNA"/>
</dbReference>
<sequence>MVHLSLDNNNNNNNMDQSTSPYYGKSPLASPTMNNSVGGIGGMNPTKSPSHLSQQQHHHLQQQQQHYQNVHVPSNTNVTTTTTSNPITPITSPSQ</sequence>
<feature type="compositionally biased region" description="Low complexity" evidence="1">
    <location>
        <begin position="50"/>
        <end position="95"/>
    </location>
</feature>
<name>A0A8J4Q006_9MYCE</name>
<proteinExistence type="predicted"/>
<evidence type="ECO:0000313" key="3">
    <source>
        <dbReference type="Proteomes" id="UP000695562"/>
    </source>
</evidence>
<keyword evidence="3" id="KW-1185">Reference proteome</keyword>
<comment type="caution">
    <text evidence="2">The sequence shown here is derived from an EMBL/GenBank/DDBJ whole genome shotgun (WGS) entry which is preliminary data.</text>
</comment>